<name>A0AAW2HBM4_9NEOP</name>
<dbReference type="EMBL" id="JARGDH010000005">
    <property type="protein sequence ID" value="KAL0266998.1"/>
    <property type="molecule type" value="Genomic_DNA"/>
</dbReference>
<protein>
    <submittedName>
        <fullName evidence="1">Uncharacterized protein</fullName>
    </submittedName>
</protein>
<gene>
    <name evidence="1" type="ORF">PYX00_009386</name>
</gene>
<comment type="caution">
    <text evidence="1">The sequence shown here is derived from an EMBL/GenBank/DDBJ whole genome shotgun (WGS) entry which is preliminary data.</text>
</comment>
<proteinExistence type="predicted"/>
<sequence>MSVYFTINVLPEIELYRNRSSAQSGRPEDRHWSKKKPIVSGVTCLSSILMSHFLKAAYNRKLLIFVRKFFLRFTSGSL</sequence>
<dbReference type="AlphaFoldDB" id="A0AAW2HBM4"/>
<evidence type="ECO:0000313" key="1">
    <source>
        <dbReference type="EMBL" id="KAL0266998.1"/>
    </source>
</evidence>
<organism evidence="1">
    <name type="scientific">Menopon gallinae</name>
    <name type="common">poultry shaft louse</name>
    <dbReference type="NCBI Taxonomy" id="328185"/>
    <lineage>
        <taxon>Eukaryota</taxon>
        <taxon>Metazoa</taxon>
        <taxon>Ecdysozoa</taxon>
        <taxon>Arthropoda</taxon>
        <taxon>Hexapoda</taxon>
        <taxon>Insecta</taxon>
        <taxon>Pterygota</taxon>
        <taxon>Neoptera</taxon>
        <taxon>Paraneoptera</taxon>
        <taxon>Psocodea</taxon>
        <taxon>Troctomorpha</taxon>
        <taxon>Phthiraptera</taxon>
        <taxon>Amblycera</taxon>
        <taxon>Menoponidae</taxon>
        <taxon>Menopon</taxon>
    </lineage>
</organism>
<reference evidence="1" key="1">
    <citation type="journal article" date="2024" name="Gigascience">
        <title>Chromosome-level genome of the poultry shaft louse Menopon gallinae provides insight into the host-switching and adaptive evolution of parasitic lice.</title>
        <authorList>
            <person name="Xu Y."/>
            <person name="Ma L."/>
            <person name="Liu S."/>
            <person name="Liang Y."/>
            <person name="Liu Q."/>
            <person name="He Z."/>
            <person name="Tian L."/>
            <person name="Duan Y."/>
            <person name="Cai W."/>
            <person name="Li H."/>
            <person name="Song F."/>
        </authorList>
    </citation>
    <scope>NUCLEOTIDE SEQUENCE</scope>
    <source>
        <strain evidence="1">Cailab_2023a</strain>
    </source>
</reference>
<accession>A0AAW2HBM4</accession>